<dbReference type="RefSeq" id="WP_380426777.1">
    <property type="nucleotide sequence ID" value="NZ_JBHRZV010000049.1"/>
</dbReference>
<comment type="caution">
    <text evidence="1">The sequence shown here is derived from an EMBL/GenBank/DDBJ whole genome shotgun (WGS) entry which is preliminary data.</text>
</comment>
<name>A0ABV8CW46_9STRE</name>
<dbReference type="EMBL" id="JBHRZV010000049">
    <property type="protein sequence ID" value="MFC3928331.1"/>
    <property type="molecule type" value="Genomic_DNA"/>
</dbReference>
<reference evidence="2" key="1">
    <citation type="journal article" date="2019" name="Int. J. Syst. Evol. Microbiol.">
        <title>The Global Catalogue of Microorganisms (GCM) 10K type strain sequencing project: providing services to taxonomists for standard genome sequencing and annotation.</title>
        <authorList>
            <consortium name="The Broad Institute Genomics Platform"/>
            <consortium name="The Broad Institute Genome Sequencing Center for Infectious Disease"/>
            <person name="Wu L."/>
            <person name="Ma J."/>
        </authorList>
    </citation>
    <scope>NUCLEOTIDE SEQUENCE [LARGE SCALE GENOMIC DNA]</scope>
    <source>
        <strain evidence="2">CCUG 67170</strain>
    </source>
</reference>
<protein>
    <recommendedName>
        <fullName evidence="3">Aquaporin Z</fullName>
    </recommendedName>
</protein>
<accession>A0ABV8CW46</accession>
<proteinExistence type="predicted"/>
<gene>
    <name evidence="1" type="ORF">ACFORF_07105</name>
</gene>
<evidence type="ECO:0000313" key="1">
    <source>
        <dbReference type="EMBL" id="MFC3928331.1"/>
    </source>
</evidence>
<organism evidence="1 2">
    <name type="scientific">Streptococcus caprae</name>
    <dbReference type="NCBI Taxonomy" id="1640501"/>
    <lineage>
        <taxon>Bacteria</taxon>
        <taxon>Bacillati</taxon>
        <taxon>Bacillota</taxon>
        <taxon>Bacilli</taxon>
        <taxon>Lactobacillales</taxon>
        <taxon>Streptococcaceae</taxon>
        <taxon>Streptococcus</taxon>
    </lineage>
</organism>
<evidence type="ECO:0008006" key="3">
    <source>
        <dbReference type="Google" id="ProtNLM"/>
    </source>
</evidence>
<sequence>MQTALHKKLQTQENYSSEEIRWLLNHIGDPDATIRDELVYQSFNHALLEQRMALGDFQWLVHEVLERDLLFFRQEEQG</sequence>
<dbReference type="Proteomes" id="UP001595807">
    <property type="component" value="Unassembled WGS sequence"/>
</dbReference>
<keyword evidence="2" id="KW-1185">Reference proteome</keyword>
<evidence type="ECO:0000313" key="2">
    <source>
        <dbReference type="Proteomes" id="UP001595807"/>
    </source>
</evidence>